<gene>
    <name evidence="5" type="ORF">CRM82_12000</name>
</gene>
<proteinExistence type="predicted"/>
<dbReference type="PANTHER" id="PTHR45138:SF9">
    <property type="entry name" value="DIGUANYLATE CYCLASE DGCM-RELATED"/>
    <property type="match status" value="1"/>
</dbReference>
<evidence type="ECO:0000259" key="4">
    <source>
        <dbReference type="PROSITE" id="PS50887"/>
    </source>
</evidence>
<dbReference type="SUPFAM" id="SSF55073">
    <property type="entry name" value="Nucleotide cyclase"/>
    <property type="match status" value="1"/>
</dbReference>
<feature type="transmembrane region" description="Helical" evidence="3">
    <location>
        <begin position="162"/>
        <end position="182"/>
    </location>
</feature>
<comment type="catalytic activity">
    <reaction evidence="2">
        <text>2 GTP = 3',3'-c-di-GMP + 2 diphosphate</text>
        <dbReference type="Rhea" id="RHEA:24898"/>
        <dbReference type="ChEBI" id="CHEBI:33019"/>
        <dbReference type="ChEBI" id="CHEBI:37565"/>
        <dbReference type="ChEBI" id="CHEBI:58805"/>
        <dbReference type="EC" id="2.7.7.65"/>
    </reaction>
</comment>
<sequence length="404" mass="45022">MPVNLPADQYFALIAPACVILLGGVLLACWWVQRNQTRARFLLWMAAGYVLPALALGAQSLMTNAQLGRWSLATAVLYLAGAWGLAQGMALRCGQAHINRWVGGLAVVGTLAVLYYFSYVDDDLWARVQWLNVGVGVLQFLPTHSLLRGPRARDRLETALRWTYFFFASYTLLRPLGVWLVVPVEHVGELTRSGYWLLTLAGTLLFTLWFSLVLLACVVRDVFTTLREERNRDPLTRLLNRRAFMEAAEGVLNDRRVAPWAVVAGDIDHFKRVNDSWGHACGDQVLQSVSQVMLQQVRAGDLVSRFGGEEFVLLLQRASLDDAEGVVERIRQQMASPQGPCLPNGQQVTLSFGIAPVHSLLHLTKALSRADALLYEAKQAGRNRVHVDRLLPPSVLNDFQALKR</sequence>
<dbReference type="Gene3D" id="3.30.70.270">
    <property type="match status" value="1"/>
</dbReference>
<feature type="transmembrane region" description="Helical" evidence="3">
    <location>
        <begin position="41"/>
        <end position="61"/>
    </location>
</feature>
<keyword evidence="3" id="KW-0472">Membrane</keyword>
<dbReference type="InterPro" id="IPR043128">
    <property type="entry name" value="Rev_trsase/Diguanyl_cyclase"/>
</dbReference>
<dbReference type="STRING" id="1219032.GCA_001515545_01300"/>
<dbReference type="SMART" id="SM00267">
    <property type="entry name" value="GGDEF"/>
    <property type="match status" value="1"/>
</dbReference>
<evidence type="ECO:0000313" key="5">
    <source>
        <dbReference type="EMBL" id="PEH89224.1"/>
    </source>
</evidence>
<feature type="transmembrane region" description="Helical" evidence="3">
    <location>
        <begin position="12"/>
        <end position="32"/>
    </location>
</feature>
<dbReference type="PROSITE" id="PS50887">
    <property type="entry name" value="GGDEF"/>
    <property type="match status" value="1"/>
</dbReference>
<dbReference type="InterPro" id="IPR050469">
    <property type="entry name" value="Diguanylate_Cyclase"/>
</dbReference>
<dbReference type="EC" id="2.7.7.65" evidence="1"/>
<keyword evidence="3" id="KW-1133">Transmembrane helix</keyword>
<dbReference type="GO" id="GO:0052621">
    <property type="term" value="F:diguanylate cyclase activity"/>
    <property type="evidence" value="ECO:0007669"/>
    <property type="project" value="UniProtKB-EC"/>
</dbReference>
<dbReference type="NCBIfam" id="TIGR00254">
    <property type="entry name" value="GGDEF"/>
    <property type="match status" value="1"/>
</dbReference>
<dbReference type="PANTHER" id="PTHR45138">
    <property type="entry name" value="REGULATORY COMPONENTS OF SENSORY TRANSDUCTION SYSTEM"/>
    <property type="match status" value="1"/>
</dbReference>
<feature type="transmembrane region" description="Helical" evidence="3">
    <location>
        <begin position="194"/>
        <end position="219"/>
    </location>
</feature>
<keyword evidence="6" id="KW-1185">Reference proteome</keyword>
<reference evidence="6" key="1">
    <citation type="submission" date="2017-09" db="EMBL/GenBank/DDBJ databases">
        <title>FDA dAtabase for Regulatory Grade micrObial Sequences (FDA-ARGOS): Supporting development and validation of Infectious Disease Dx tests.</title>
        <authorList>
            <person name="Minogue T."/>
            <person name="Wolcott M."/>
            <person name="Wasieloski L."/>
            <person name="Aguilar W."/>
            <person name="Moore D."/>
            <person name="Tallon L."/>
            <person name="Sadzewicz L."/>
            <person name="Ott S."/>
            <person name="Zhao X."/>
            <person name="Nagaraj S."/>
            <person name="Vavikolanu K."/>
            <person name="Aluvathingal J."/>
            <person name="Nadendla S."/>
            <person name="Sichtig H."/>
        </authorList>
    </citation>
    <scope>NUCLEOTIDE SEQUENCE [LARGE SCALE GENOMIC DNA]</scope>
    <source>
        <strain evidence="6">FDAARGOS_394</strain>
    </source>
</reference>
<feature type="domain" description="GGDEF" evidence="4">
    <location>
        <begin position="258"/>
        <end position="390"/>
    </location>
</feature>
<organism evidence="5 6">
    <name type="scientific">Comamonas terrigena</name>
    <dbReference type="NCBI Taxonomy" id="32013"/>
    <lineage>
        <taxon>Bacteria</taxon>
        <taxon>Pseudomonadati</taxon>
        <taxon>Pseudomonadota</taxon>
        <taxon>Betaproteobacteria</taxon>
        <taxon>Burkholderiales</taxon>
        <taxon>Comamonadaceae</taxon>
        <taxon>Comamonas</taxon>
    </lineage>
</organism>
<dbReference type="InterPro" id="IPR000160">
    <property type="entry name" value="GGDEF_dom"/>
</dbReference>
<evidence type="ECO:0000256" key="3">
    <source>
        <dbReference type="SAM" id="Phobius"/>
    </source>
</evidence>
<protein>
    <recommendedName>
        <fullName evidence="1">diguanylate cyclase</fullName>
        <ecNumber evidence="1">2.7.7.65</ecNumber>
    </recommendedName>
</protein>
<feature type="transmembrane region" description="Helical" evidence="3">
    <location>
        <begin position="67"/>
        <end position="86"/>
    </location>
</feature>
<evidence type="ECO:0000313" key="6">
    <source>
        <dbReference type="Proteomes" id="UP000220246"/>
    </source>
</evidence>
<dbReference type="FunFam" id="3.30.70.270:FF:000001">
    <property type="entry name" value="Diguanylate cyclase domain protein"/>
    <property type="match status" value="1"/>
</dbReference>
<name>A0A2A7UVH7_COMTR</name>
<evidence type="ECO:0000256" key="2">
    <source>
        <dbReference type="ARBA" id="ARBA00034247"/>
    </source>
</evidence>
<dbReference type="OrthoDB" id="8792640at2"/>
<keyword evidence="3" id="KW-0812">Transmembrane</keyword>
<dbReference type="EMBL" id="PDEA01000001">
    <property type="protein sequence ID" value="PEH89224.1"/>
    <property type="molecule type" value="Genomic_DNA"/>
</dbReference>
<evidence type="ECO:0000256" key="1">
    <source>
        <dbReference type="ARBA" id="ARBA00012528"/>
    </source>
</evidence>
<dbReference type="Proteomes" id="UP000220246">
    <property type="component" value="Unassembled WGS sequence"/>
</dbReference>
<feature type="transmembrane region" description="Helical" evidence="3">
    <location>
        <begin position="124"/>
        <end position="141"/>
    </location>
</feature>
<dbReference type="CDD" id="cd01949">
    <property type="entry name" value="GGDEF"/>
    <property type="match status" value="1"/>
</dbReference>
<comment type="caution">
    <text evidence="5">The sequence shown here is derived from an EMBL/GenBank/DDBJ whole genome shotgun (WGS) entry which is preliminary data.</text>
</comment>
<feature type="transmembrane region" description="Helical" evidence="3">
    <location>
        <begin position="98"/>
        <end position="118"/>
    </location>
</feature>
<dbReference type="AlphaFoldDB" id="A0A2A7UVH7"/>
<dbReference type="InterPro" id="IPR029787">
    <property type="entry name" value="Nucleotide_cyclase"/>
</dbReference>
<accession>A0A2A7UVH7</accession>
<dbReference type="Pfam" id="PF00990">
    <property type="entry name" value="GGDEF"/>
    <property type="match status" value="1"/>
</dbReference>